<protein>
    <submittedName>
        <fullName evidence="2">Class I SAM-dependent methyltransferase</fullName>
    </submittedName>
</protein>
<dbReference type="RefSeq" id="WP_190891791.1">
    <property type="nucleotide sequence ID" value="NZ_JACJTE010000004.1"/>
</dbReference>
<proteinExistence type="predicted"/>
<gene>
    <name evidence="2" type="ORF">H6G95_05855</name>
</gene>
<evidence type="ECO:0000313" key="2">
    <source>
        <dbReference type="EMBL" id="MBD2560153.1"/>
    </source>
</evidence>
<dbReference type="GO" id="GO:0032259">
    <property type="term" value="P:methylation"/>
    <property type="evidence" value="ECO:0007669"/>
    <property type="project" value="UniProtKB-KW"/>
</dbReference>
<name>A0ABR8EST0_NOSLI</name>
<dbReference type="CDD" id="cd02440">
    <property type="entry name" value="AdoMet_MTases"/>
    <property type="match status" value="1"/>
</dbReference>
<dbReference type="PANTHER" id="PTHR43861:SF1">
    <property type="entry name" value="TRANS-ACONITATE 2-METHYLTRANSFERASE"/>
    <property type="match status" value="1"/>
</dbReference>
<keyword evidence="2" id="KW-0489">Methyltransferase</keyword>
<keyword evidence="3" id="KW-1185">Reference proteome</keyword>
<reference evidence="2 3" key="1">
    <citation type="journal article" date="2020" name="ISME J.">
        <title>Comparative genomics reveals insights into cyanobacterial evolution and habitat adaptation.</title>
        <authorList>
            <person name="Chen M.Y."/>
            <person name="Teng W.K."/>
            <person name="Zhao L."/>
            <person name="Hu C.X."/>
            <person name="Zhou Y.K."/>
            <person name="Han B.P."/>
            <person name="Song L.R."/>
            <person name="Shu W.S."/>
        </authorList>
    </citation>
    <scope>NUCLEOTIDE SEQUENCE [LARGE SCALE GENOMIC DNA]</scope>
    <source>
        <strain evidence="2 3">FACHB-391</strain>
    </source>
</reference>
<feature type="domain" description="Methyltransferase" evidence="1">
    <location>
        <begin position="37"/>
        <end position="158"/>
    </location>
</feature>
<comment type="caution">
    <text evidence="2">The sequence shown here is derived from an EMBL/GenBank/DDBJ whole genome shotgun (WGS) entry which is preliminary data.</text>
</comment>
<accession>A0ABR8EST0</accession>
<dbReference type="EMBL" id="JACJTE010000004">
    <property type="protein sequence ID" value="MBD2560153.1"/>
    <property type="molecule type" value="Genomic_DNA"/>
</dbReference>
<dbReference type="PANTHER" id="PTHR43861">
    <property type="entry name" value="TRANS-ACONITATE 2-METHYLTRANSFERASE-RELATED"/>
    <property type="match status" value="1"/>
</dbReference>
<evidence type="ECO:0000313" key="3">
    <source>
        <dbReference type="Proteomes" id="UP000604661"/>
    </source>
</evidence>
<dbReference type="GO" id="GO:0008168">
    <property type="term" value="F:methyltransferase activity"/>
    <property type="evidence" value="ECO:0007669"/>
    <property type="project" value="UniProtKB-KW"/>
</dbReference>
<dbReference type="InterPro" id="IPR029063">
    <property type="entry name" value="SAM-dependent_MTases_sf"/>
</dbReference>
<organism evidence="2 3">
    <name type="scientific">Nostoc linckia FACHB-391</name>
    <dbReference type="NCBI Taxonomy" id="2692906"/>
    <lineage>
        <taxon>Bacteria</taxon>
        <taxon>Bacillati</taxon>
        <taxon>Cyanobacteriota</taxon>
        <taxon>Cyanophyceae</taxon>
        <taxon>Nostocales</taxon>
        <taxon>Nostocaceae</taxon>
        <taxon>Nostoc</taxon>
    </lineage>
</organism>
<keyword evidence="2" id="KW-0808">Transferase</keyword>
<dbReference type="Proteomes" id="UP000604661">
    <property type="component" value="Unassembled WGS sequence"/>
</dbReference>
<evidence type="ECO:0000259" key="1">
    <source>
        <dbReference type="Pfam" id="PF13847"/>
    </source>
</evidence>
<sequence length="243" mass="28027">MTELYDSIGSTYEQFKTKATLPIAENFTFFKTLGNFQGQTILDLACGTGFYSRLLRQQGSTKVVGVDISEEMVEVARQHEDKNPLGNEYQVFDIIKLPQLGRFDFVTAIYLLNYAQNKEYLLKMFKNIRNNLVENGRLVAITVNPDFSMNKSNPTKYGLTVLKQEALSDGYYSEAEFHTEPSFVIKYFQWNQSIYESAVMEAGFKRFAWHPIEIPPKAIEQYTEDYWCDFLENPLIVGLSCEN</sequence>
<dbReference type="Pfam" id="PF13847">
    <property type="entry name" value="Methyltransf_31"/>
    <property type="match status" value="1"/>
</dbReference>
<dbReference type="InterPro" id="IPR025714">
    <property type="entry name" value="Methyltranfer_dom"/>
</dbReference>
<dbReference type="Gene3D" id="3.40.50.150">
    <property type="entry name" value="Vaccinia Virus protein VP39"/>
    <property type="match status" value="1"/>
</dbReference>
<dbReference type="SUPFAM" id="SSF53335">
    <property type="entry name" value="S-adenosyl-L-methionine-dependent methyltransferases"/>
    <property type="match status" value="1"/>
</dbReference>